<dbReference type="PANTHER" id="PTHR30055">
    <property type="entry name" value="HTH-TYPE TRANSCRIPTIONAL REGULATOR RUTR"/>
    <property type="match status" value="1"/>
</dbReference>
<keyword evidence="3" id="KW-0804">Transcription</keyword>
<dbReference type="InterPro" id="IPR025996">
    <property type="entry name" value="MT1864/Rv1816-like_C"/>
</dbReference>
<dbReference type="PANTHER" id="PTHR30055:SF146">
    <property type="entry name" value="HTH-TYPE TRANSCRIPTIONAL DUAL REGULATOR CECR"/>
    <property type="match status" value="1"/>
</dbReference>
<dbReference type="Gene3D" id="1.10.357.10">
    <property type="entry name" value="Tetracycline Repressor, domain 2"/>
    <property type="match status" value="1"/>
</dbReference>
<feature type="domain" description="HTH tetR-type" evidence="5">
    <location>
        <begin position="21"/>
        <end position="81"/>
    </location>
</feature>
<proteinExistence type="predicted"/>
<dbReference type="EMBL" id="JAXAVX010000001">
    <property type="protein sequence ID" value="MDX8150130.1"/>
    <property type="molecule type" value="Genomic_DNA"/>
</dbReference>
<dbReference type="InterPro" id="IPR009057">
    <property type="entry name" value="Homeodomain-like_sf"/>
</dbReference>
<dbReference type="Pfam" id="PF00440">
    <property type="entry name" value="TetR_N"/>
    <property type="match status" value="1"/>
</dbReference>
<gene>
    <name evidence="6" type="ORF">SK069_00865</name>
</gene>
<evidence type="ECO:0000313" key="6">
    <source>
        <dbReference type="EMBL" id="MDX8150130.1"/>
    </source>
</evidence>
<dbReference type="SUPFAM" id="SSF46689">
    <property type="entry name" value="Homeodomain-like"/>
    <property type="match status" value="1"/>
</dbReference>
<dbReference type="InterPro" id="IPR050109">
    <property type="entry name" value="HTH-type_TetR-like_transc_reg"/>
</dbReference>
<comment type="caution">
    <text evidence="6">The sequence shown here is derived from an EMBL/GenBank/DDBJ whole genome shotgun (WGS) entry which is preliminary data.</text>
</comment>
<dbReference type="PRINTS" id="PR00455">
    <property type="entry name" value="HTHTETR"/>
</dbReference>
<dbReference type="InterPro" id="IPR036271">
    <property type="entry name" value="Tet_transcr_reg_TetR-rel_C_sf"/>
</dbReference>
<evidence type="ECO:0000256" key="2">
    <source>
        <dbReference type="ARBA" id="ARBA00023125"/>
    </source>
</evidence>
<evidence type="ECO:0000313" key="7">
    <source>
        <dbReference type="Proteomes" id="UP001277761"/>
    </source>
</evidence>
<dbReference type="Proteomes" id="UP001277761">
    <property type="component" value="Unassembled WGS sequence"/>
</dbReference>
<reference evidence="6 7" key="1">
    <citation type="submission" date="2023-11" db="EMBL/GenBank/DDBJ databases">
        <authorList>
            <person name="Xu M."/>
            <person name="Jiang T."/>
        </authorList>
    </citation>
    <scope>NUCLEOTIDE SEQUENCE [LARGE SCALE GENOMIC DNA]</scope>
    <source>
        <strain evidence="6 7">SD</strain>
    </source>
</reference>
<evidence type="ECO:0000259" key="5">
    <source>
        <dbReference type="PROSITE" id="PS50977"/>
    </source>
</evidence>
<keyword evidence="7" id="KW-1185">Reference proteome</keyword>
<evidence type="ECO:0000256" key="1">
    <source>
        <dbReference type="ARBA" id="ARBA00023015"/>
    </source>
</evidence>
<dbReference type="InterPro" id="IPR001647">
    <property type="entry name" value="HTH_TetR"/>
</dbReference>
<keyword evidence="1" id="KW-0805">Transcription regulation</keyword>
<evidence type="ECO:0000256" key="4">
    <source>
        <dbReference type="PROSITE-ProRule" id="PRU00335"/>
    </source>
</evidence>
<protein>
    <submittedName>
        <fullName evidence="6">TetR/AcrR family transcriptional regulator</fullName>
    </submittedName>
</protein>
<name>A0ABU4VEC5_9ACTN</name>
<feature type="DNA-binding region" description="H-T-H motif" evidence="4">
    <location>
        <begin position="44"/>
        <end position="63"/>
    </location>
</feature>
<dbReference type="SUPFAM" id="SSF48498">
    <property type="entry name" value="Tetracyclin repressor-like, C-terminal domain"/>
    <property type="match status" value="1"/>
</dbReference>
<dbReference type="RefSeq" id="WP_319952283.1">
    <property type="nucleotide sequence ID" value="NZ_JAXAVX010000001.1"/>
</dbReference>
<keyword evidence="2 4" id="KW-0238">DNA-binding</keyword>
<dbReference type="PROSITE" id="PS50977">
    <property type="entry name" value="HTH_TETR_2"/>
    <property type="match status" value="1"/>
</dbReference>
<dbReference type="Gene3D" id="1.10.10.60">
    <property type="entry name" value="Homeodomain-like"/>
    <property type="match status" value="1"/>
</dbReference>
<dbReference type="Pfam" id="PF13305">
    <property type="entry name" value="TetR_C_33"/>
    <property type="match status" value="1"/>
</dbReference>
<sequence length="239" mass="25897">MATTTDAAEPPRNARNERRRARTRLQILDAAEAVFTREGFHGARVEAVAEAADLSVGTLYLHFGGKHDILLALVDRSLELFEAYMERTADPAFSPLQRVLAGGDAYLRFHLDHPGLFDLLATGIRAVDGTDETLVRNVAERVDALLRAFAAQIDAAIAAGEARPVDAVELTRFLWGAWNGVIALRHQIPGLRPTTAEIEATLETGRWILREGLAGPGLRGADGGVGDRLPLPRIADPAR</sequence>
<evidence type="ECO:0000256" key="3">
    <source>
        <dbReference type="ARBA" id="ARBA00023163"/>
    </source>
</evidence>
<organism evidence="6 7">
    <name type="scientific">Patulibacter brassicae</name>
    <dbReference type="NCBI Taxonomy" id="1705717"/>
    <lineage>
        <taxon>Bacteria</taxon>
        <taxon>Bacillati</taxon>
        <taxon>Actinomycetota</taxon>
        <taxon>Thermoleophilia</taxon>
        <taxon>Solirubrobacterales</taxon>
        <taxon>Patulibacteraceae</taxon>
        <taxon>Patulibacter</taxon>
    </lineage>
</organism>
<accession>A0ABU4VEC5</accession>